<evidence type="ECO:0000313" key="2">
    <source>
        <dbReference type="EMBL" id="NDL58004.1"/>
    </source>
</evidence>
<dbReference type="AlphaFoldDB" id="A0A7K3M3W1"/>
<accession>A0A7K3M3W1</accession>
<dbReference type="EMBL" id="WLZY01000004">
    <property type="protein sequence ID" value="NDL58004.1"/>
    <property type="molecule type" value="Genomic_DNA"/>
</dbReference>
<dbReference type="PROSITE" id="PS51186">
    <property type="entry name" value="GNAT"/>
    <property type="match status" value="1"/>
</dbReference>
<dbReference type="InterPro" id="IPR016181">
    <property type="entry name" value="Acyl_CoA_acyltransferase"/>
</dbReference>
<dbReference type="Pfam" id="PF00583">
    <property type="entry name" value="Acetyltransf_1"/>
    <property type="match status" value="1"/>
</dbReference>
<dbReference type="PANTHER" id="PTHR13170:SF16">
    <property type="entry name" value="PROTEIN O-GLCNACASE"/>
    <property type="match status" value="1"/>
</dbReference>
<keyword evidence="3" id="KW-1185">Reference proteome</keyword>
<gene>
    <name evidence="2" type="ORF">F7O44_13070</name>
</gene>
<name>A0A7K3M3W1_9ACTN</name>
<evidence type="ECO:0000313" key="3">
    <source>
        <dbReference type="Proteomes" id="UP000460435"/>
    </source>
</evidence>
<evidence type="ECO:0000259" key="1">
    <source>
        <dbReference type="PROSITE" id="PS51186"/>
    </source>
</evidence>
<sequence>MNVRPYQPGDDDALYEICLKTGPGGEDAFTDRRILGEIYVGPYIEFEADVAFVVEDDDGVAGYVLGAKDTRAFEKVCESRWWPNLRSRYPLGSFSAEATESRFVHLIHHPHTAAADVAAEYPSHLHIDLLPRTQGQGMGRVLMKRLLDALHAAGSPGVHLGVGATNTNAIGFYRHLGFHVLHESPTGLTMARSTLA</sequence>
<reference evidence="2 3" key="1">
    <citation type="submission" date="2019-11" db="EMBL/GenBank/DDBJ databases">
        <authorList>
            <person name="Li X.-J."/>
            <person name="Feng X.-M."/>
        </authorList>
    </citation>
    <scope>NUCLEOTIDE SEQUENCE [LARGE SCALE GENOMIC DNA]</scope>
    <source>
        <strain evidence="2 3">XMNu-373</strain>
    </source>
</reference>
<comment type="caution">
    <text evidence="2">The sequence shown here is derived from an EMBL/GenBank/DDBJ whole genome shotgun (WGS) entry which is preliminary data.</text>
</comment>
<dbReference type="InterPro" id="IPR051822">
    <property type="entry name" value="Glycosyl_Hydrolase_84"/>
</dbReference>
<protein>
    <submittedName>
        <fullName evidence="2">GNAT family N-acetyltransferase</fullName>
    </submittedName>
</protein>
<proteinExistence type="predicted"/>
<dbReference type="RefSeq" id="WP_162450701.1">
    <property type="nucleotide sequence ID" value="NZ_WLZY01000004.1"/>
</dbReference>
<dbReference type="GO" id="GO:0016747">
    <property type="term" value="F:acyltransferase activity, transferring groups other than amino-acyl groups"/>
    <property type="evidence" value="ECO:0007669"/>
    <property type="project" value="InterPro"/>
</dbReference>
<organism evidence="2 3">
    <name type="scientific">Phytoactinopolyspora mesophila</name>
    <dbReference type="NCBI Taxonomy" id="2650750"/>
    <lineage>
        <taxon>Bacteria</taxon>
        <taxon>Bacillati</taxon>
        <taxon>Actinomycetota</taxon>
        <taxon>Actinomycetes</taxon>
        <taxon>Jiangellales</taxon>
        <taxon>Jiangellaceae</taxon>
        <taxon>Phytoactinopolyspora</taxon>
    </lineage>
</organism>
<dbReference type="PANTHER" id="PTHR13170">
    <property type="entry name" value="O-GLCNACASE"/>
    <property type="match status" value="1"/>
</dbReference>
<dbReference type="SUPFAM" id="SSF55729">
    <property type="entry name" value="Acyl-CoA N-acyltransferases (Nat)"/>
    <property type="match status" value="1"/>
</dbReference>
<feature type="domain" description="N-acetyltransferase" evidence="1">
    <location>
        <begin position="1"/>
        <end position="195"/>
    </location>
</feature>
<dbReference type="Gene3D" id="3.40.630.30">
    <property type="match status" value="1"/>
</dbReference>
<dbReference type="InterPro" id="IPR000182">
    <property type="entry name" value="GNAT_dom"/>
</dbReference>
<dbReference type="Proteomes" id="UP000460435">
    <property type="component" value="Unassembled WGS sequence"/>
</dbReference>
<keyword evidence="2" id="KW-0808">Transferase</keyword>